<dbReference type="Proteomes" id="UP000789752">
    <property type="component" value="Unassembled WGS sequence"/>
</dbReference>
<dbReference type="EMBL" id="CAJQYY010000033">
    <property type="protein sequence ID" value="CAG4919575.1"/>
    <property type="molecule type" value="Genomic_DNA"/>
</dbReference>
<evidence type="ECO:0008006" key="3">
    <source>
        <dbReference type="Google" id="ProtNLM"/>
    </source>
</evidence>
<organism evidence="1 2">
    <name type="scientific">Paraburkholderia gardini</name>
    <dbReference type="NCBI Taxonomy" id="2823469"/>
    <lineage>
        <taxon>Bacteria</taxon>
        <taxon>Pseudomonadati</taxon>
        <taxon>Pseudomonadota</taxon>
        <taxon>Betaproteobacteria</taxon>
        <taxon>Burkholderiales</taxon>
        <taxon>Burkholderiaceae</taxon>
        <taxon>Paraburkholderia</taxon>
    </lineage>
</organism>
<protein>
    <recommendedName>
        <fullName evidence="3">Secreted protein</fullName>
    </recommendedName>
</protein>
<comment type="caution">
    <text evidence="1">The sequence shown here is derived from an EMBL/GenBank/DDBJ whole genome shotgun (WGS) entry which is preliminary data.</text>
</comment>
<reference evidence="1 2" key="1">
    <citation type="submission" date="2021-04" db="EMBL/GenBank/DDBJ databases">
        <authorList>
            <person name="Vanwijnsberghe S."/>
        </authorList>
    </citation>
    <scope>NUCLEOTIDE SEQUENCE [LARGE SCALE GENOMIC DNA]</scope>
    <source>
        <strain evidence="1 2">LMG 32171</strain>
    </source>
</reference>
<keyword evidence="2" id="KW-1185">Reference proteome</keyword>
<evidence type="ECO:0000313" key="2">
    <source>
        <dbReference type="Proteomes" id="UP000789752"/>
    </source>
</evidence>
<name>A0ABM8U9I2_9BURK</name>
<gene>
    <name evidence="1" type="ORF">R54767_04622</name>
</gene>
<evidence type="ECO:0000313" key="1">
    <source>
        <dbReference type="EMBL" id="CAG4919575.1"/>
    </source>
</evidence>
<accession>A0ABM8U9I2</accession>
<sequence>MSKEAAFYARSPCTLLAVRRWSRGWLCMSTATGQSASTRMADVLRAIYVIAVSRTGNAVEYLICSIAKLELTS</sequence>
<proteinExistence type="predicted"/>